<dbReference type="EMBL" id="FQYO01000007">
    <property type="protein sequence ID" value="SHJ25709.1"/>
    <property type="molecule type" value="Genomic_DNA"/>
</dbReference>
<evidence type="ECO:0000313" key="4">
    <source>
        <dbReference type="EMBL" id="SHJ25709.1"/>
    </source>
</evidence>
<dbReference type="STRING" id="1447782.SAMN05444417_3363"/>
<keyword evidence="3" id="KW-0949">S-adenosyl-L-methionine</keyword>
<keyword evidence="1" id="KW-0489">Methyltransferase</keyword>
<evidence type="ECO:0000256" key="2">
    <source>
        <dbReference type="ARBA" id="ARBA00022679"/>
    </source>
</evidence>
<accession>A0A1M6HTZ6</accession>
<gene>
    <name evidence="4" type="ORF">SAMN05444417_3363</name>
</gene>
<dbReference type="PANTHER" id="PTHR43464:SF19">
    <property type="entry name" value="UBIQUINONE BIOSYNTHESIS O-METHYLTRANSFERASE, MITOCHONDRIAL"/>
    <property type="match status" value="1"/>
</dbReference>
<dbReference type="Proteomes" id="UP000184292">
    <property type="component" value="Unassembled WGS sequence"/>
</dbReference>
<evidence type="ECO:0000313" key="5">
    <source>
        <dbReference type="Proteomes" id="UP000184292"/>
    </source>
</evidence>
<dbReference type="GO" id="GO:0009312">
    <property type="term" value="P:oligosaccharide biosynthetic process"/>
    <property type="evidence" value="ECO:0007669"/>
    <property type="project" value="InterPro"/>
</dbReference>
<keyword evidence="5" id="KW-1185">Reference proteome</keyword>
<dbReference type="RefSeq" id="WP_073334066.1">
    <property type="nucleotide sequence ID" value="NZ_FQYO01000007.1"/>
</dbReference>
<dbReference type="GO" id="GO:0032259">
    <property type="term" value="P:methylation"/>
    <property type="evidence" value="ECO:0007669"/>
    <property type="project" value="UniProtKB-KW"/>
</dbReference>
<dbReference type="Pfam" id="PF05401">
    <property type="entry name" value="NodS"/>
    <property type="match status" value="1"/>
</dbReference>
<reference evidence="4 5" key="1">
    <citation type="submission" date="2016-11" db="EMBL/GenBank/DDBJ databases">
        <authorList>
            <person name="Jaros S."/>
            <person name="Januszkiewicz K."/>
            <person name="Wedrychowicz H."/>
        </authorList>
    </citation>
    <scope>NUCLEOTIDE SEQUENCE [LARGE SCALE GENOMIC DNA]</scope>
    <source>
        <strain evidence="4 5">DSM 100565</strain>
    </source>
</reference>
<name>A0A1M6HTZ6_9RHOB</name>
<keyword evidence="2" id="KW-0808">Transferase</keyword>
<dbReference type="InterPro" id="IPR008715">
    <property type="entry name" value="SAM-MeTfrase_NodS-like"/>
</dbReference>
<evidence type="ECO:0000256" key="1">
    <source>
        <dbReference type="ARBA" id="ARBA00022603"/>
    </source>
</evidence>
<protein>
    <submittedName>
        <fullName evidence="4">Nodulation protein S (NodS)</fullName>
    </submittedName>
</protein>
<dbReference type="CDD" id="cd02440">
    <property type="entry name" value="AdoMet_MTases"/>
    <property type="match status" value="1"/>
</dbReference>
<dbReference type="PANTHER" id="PTHR43464">
    <property type="entry name" value="METHYLTRANSFERASE"/>
    <property type="match status" value="1"/>
</dbReference>
<dbReference type="SUPFAM" id="SSF53335">
    <property type="entry name" value="S-adenosyl-L-methionine-dependent methyltransferases"/>
    <property type="match status" value="1"/>
</dbReference>
<organism evidence="4 5">
    <name type="scientific">Wenxinia saemankumensis</name>
    <dbReference type="NCBI Taxonomy" id="1447782"/>
    <lineage>
        <taxon>Bacteria</taxon>
        <taxon>Pseudomonadati</taxon>
        <taxon>Pseudomonadota</taxon>
        <taxon>Alphaproteobacteria</taxon>
        <taxon>Rhodobacterales</taxon>
        <taxon>Roseobacteraceae</taxon>
        <taxon>Wenxinia</taxon>
    </lineage>
</organism>
<sequence length="189" mass="20751">MSTDPAHFDRLYAADPDPWGFETSAYEAAKLRACLDLLPEERFARGLELGCSIGVMSEALAARCGRFLGLDTARAAIDRARARRIANAEFRVAHLPRDWPDGGWDLIVLSEFLYFLDAEDIALTASRVASSLAPGGTLLLCCWLGPTETELDGRAAQSLFVDRLNGIAPFDMTDGHETDAYAASIWRLR</sequence>
<evidence type="ECO:0000256" key="3">
    <source>
        <dbReference type="ARBA" id="ARBA00022691"/>
    </source>
</evidence>
<dbReference type="Gene3D" id="3.40.50.150">
    <property type="entry name" value="Vaccinia Virus protein VP39"/>
    <property type="match status" value="1"/>
</dbReference>
<dbReference type="GO" id="GO:0008757">
    <property type="term" value="F:S-adenosylmethionine-dependent methyltransferase activity"/>
    <property type="evidence" value="ECO:0007669"/>
    <property type="project" value="InterPro"/>
</dbReference>
<dbReference type="InterPro" id="IPR029063">
    <property type="entry name" value="SAM-dependent_MTases_sf"/>
</dbReference>
<dbReference type="AlphaFoldDB" id="A0A1M6HTZ6"/>
<proteinExistence type="predicted"/>